<evidence type="ECO:0000313" key="10">
    <source>
        <dbReference type="EnsemblMetazoa" id="XP_038066489.1"/>
    </source>
</evidence>
<keyword evidence="2" id="KW-0677">Repeat</keyword>
<sequence>MAEAVLRPPTDIHVRAILEQPEGDVKKVNTDISEYIDECASSPCRNGTCVDMLNRFECRCDPGTTGQFCHYLDPFESCPENVSVNLPHGETHAYVTWAEPQVRASFNTTLVIAPDAVGSPFPIGLHKVEYRYNTTSRVQGCTFYVNVTGRTEPFVQSCPQDFQVALPPDQVKAYVTWSAPTVIGGNSSHVLRVFNSQNATVKAGTLLPTGNHEFTYKVWQNVSLCEPLDMCSFNVNVTHSGNEGAVTHSGDNFYCSSTSTVIVGCTLSVALIAAAGFGLMYFRTKRNLSRAGSRSMPPIPKTINNISNLGDERSRYQTNSKQLPPVPPPKPGPVPDENNYEALDNYGYLCLEFQKHNRDAYQLPRAVYEVPKHLNEY</sequence>
<dbReference type="EnsemblMetazoa" id="XM_038210561.1">
    <property type="protein sequence ID" value="XP_038066489.1"/>
    <property type="gene ID" value="LOC119736548"/>
</dbReference>
<dbReference type="GO" id="GO:0005509">
    <property type="term" value="F:calcium ion binding"/>
    <property type="evidence" value="ECO:0007669"/>
    <property type="project" value="InterPro"/>
</dbReference>
<keyword evidence="3 5" id="KW-1015">Disulfide bond</keyword>
<feature type="disulfide bond" evidence="5">
    <location>
        <begin position="39"/>
        <end position="49"/>
    </location>
</feature>
<dbReference type="PROSITE" id="PS50026">
    <property type="entry name" value="EGF_3"/>
    <property type="match status" value="1"/>
</dbReference>
<dbReference type="AlphaFoldDB" id="A0A914ASP4"/>
<dbReference type="Pfam" id="PF02494">
    <property type="entry name" value="HYR"/>
    <property type="match status" value="1"/>
</dbReference>
<dbReference type="GeneID" id="119736548"/>
<evidence type="ECO:0000256" key="4">
    <source>
        <dbReference type="ARBA" id="ARBA00023180"/>
    </source>
</evidence>
<organism evidence="10 11">
    <name type="scientific">Patiria miniata</name>
    <name type="common">Bat star</name>
    <name type="synonym">Asterina miniata</name>
    <dbReference type="NCBI Taxonomy" id="46514"/>
    <lineage>
        <taxon>Eukaryota</taxon>
        <taxon>Metazoa</taxon>
        <taxon>Echinodermata</taxon>
        <taxon>Eleutherozoa</taxon>
        <taxon>Asterozoa</taxon>
        <taxon>Asteroidea</taxon>
        <taxon>Valvatacea</taxon>
        <taxon>Valvatida</taxon>
        <taxon>Asterinidae</taxon>
        <taxon>Patiria</taxon>
    </lineage>
</organism>
<keyword evidence="7" id="KW-1133">Transmembrane helix</keyword>
<dbReference type="Gene3D" id="2.10.25.10">
    <property type="entry name" value="Laminin"/>
    <property type="match status" value="1"/>
</dbReference>
<feature type="disulfide bond" evidence="5">
    <location>
        <begin position="60"/>
        <end position="69"/>
    </location>
</feature>
<dbReference type="FunFam" id="2.10.25.10:FF:000006">
    <property type="entry name" value="Versican core protein-like isoform 1"/>
    <property type="match status" value="1"/>
</dbReference>
<dbReference type="InterPro" id="IPR001881">
    <property type="entry name" value="EGF-like_Ca-bd_dom"/>
</dbReference>
<proteinExistence type="predicted"/>
<feature type="domain" description="EGF-like" evidence="8">
    <location>
        <begin position="35"/>
        <end position="70"/>
    </location>
</feature>
<dbReference type="PROSITE" id="PS50825">
    <property type="entry name" value="HYR"/>
    <property type="match status" value="1"/>
</dbReference>
<dbReference type="InterPro" id="IPR000152">
    <property type="entry name" value="EGF-type_Asp/Asn_hydroxyl_site"/>
</dbReference>
<dbReference type="RefSeq" id="XP_038066489.1">
    <property type="nucleotide sequence ID" value="XM_038210561.1"/>
</dbReference>
<evidence type="ECO:0000256" key="1">
    <source>
        <dbReference type="ARBA" id="ARBA00022536"/>
    </source>
</evidence>
<keyword evidence="11" id="KW-1185">Reference proteome</keyword>
<dbReference type="PANTHER" id="PTHR24273:SF32">
    <property type="entry name" value="HYALIN"/>
    <property type="match status" value="1"/>
</dbReference>
<keyword evidence="7" id="KW-0812">Transmembrane</keyword>
<keyword evidence="4" id="KW-0325">Glycoprotein</keyword>
<dbReference type="InterPro" id="IPR000742">
    <property type="entry name" value="EGF"/>
</dbReference>
<protein>
    <submittedName>
        <fullName evidence="10">Uncharacterized protein</fullName>
    </submittedName>
</protein>
<dbReference type="SMART" id="SM00181">
    <property type="entry name" value="EGF"/>
    <property type="match status" value="1"/>
</dbReference>
<dbReference type="PROSITE" id="PS00022">
    <property type="entry name" value="EGF_1"/>
    <property type="match status" value="1"/>
</dbReference>
<dbReference type="SMART" id="SM00179">
    <property type="entry name" value="EGF_CA"/>
    <property type="match status" value="1"/>
</dbReference>
<dbReference type="CDD" id="cd00054">
    <property type="entry name" value="EGF_CA"/>
    <property type="match status" value="1"/>
</dbReference>
<dbReference type="Proteomes" id="UP000887568">
    <property type="component" value="Unplaced"/>
</dbReference>
<evidence type="ECO:0000259" key="9">
    <source>
        <dbReference type="PROSITE" id="PS50825"/>
    </source>
</evidence>
<evidence type="ECO:0000256" key="5">
    <source>
        <dbReference type="PROSITE-ProRule" id="PRU00076"/>
    </source>
</evidence>
<comment type="caution">
    <text evidence="5">Lacks conserved residue(s) required for the propagation of feature annotation.</text>
</comment>
<dbReference type="PANTHER" id="PTHR24273">
    <property type="entry name" value="FI04643P-RELATED"/>
    <property type="match status" value="1"/>
</dbReference>
<keyword evidence="7" id="KW-0472">Membrane</keyword>
<dbReference type="Pfam" id="PF00008">
    <property type="entry name" value="EGF"/>
    <property type="match status" value="1"/>
</dbReference>
<evidence type="ECO:0000256" key="3">
    <source>
        <dbReference type="ARBA" id="ARBA00023157"/>
    </source>
</evidence>
<dbReference type="InterPro" id="IPR003410">
    <property type="entry name" value="HYR_dom"/>
</dbReference>
<evidence type="ECO:0000256" key="6">
    <source>
        <dbReference type="SAM" id="MobiDB-lite"/>
    </source>
</evidence>
<evidence type="ECO:0000256" key="2">
    <source>
        <dbReference type="ARBA" id="ARBA00022737"/>
    </source>
</evidence>
<evidence type="ECO:0000256" key="7">
    <source>
        <dbReference type="SAM" id="Phobius"/>
    </source>
</evidence>
<keyword evidence="1 5" id="KW-0245">EGF-like domain</keyword>
<name>A0A914ASP4_PATMI</name>
<feature type="domain" description="HYR" evidence="9">
    <location>
        <begin position="148"/>
        <end position="239"/>
    </location>
</feature>
<reference evidence="10" key="1">
    <citation type="submission" date="2022-11" db="UniProtKB">
        <authorList>
            <consortium name="EnsemblMetazoa"/>
        </authorList>
    </citation>
    <scope>IDENTIFICATION</scope>
</reference>
<evidence type="ECO:0000259" key="8">
    <source>
        <dbReference type="PROSITE" id="PS50026"/>
    </source>
</evidence>
<feature type="compositionally biased region" description="Pro residues" evidence="6">
    <location>
        <begin position="324"/>
        <end position="334"/>
    </location>
</feature>
<evidence type="ECO:0000313" key="11">
    <source>
        <dbReference type="Proteomes" id="UP000887568"/>
    </source>
</evidence>
<dbReference type="PROSITE" id="PS00010">
    <property type="entry name" value="ASX_HYDROXYL"/>
    <property type="match status" value="1"/>
</dbReference>
<feature type="region of interest" description="Disordered" evidence="6">
    <location>
        <begin position="317"/>
        <end position="338"/>
    </location>
</feature>
<dbReference type="SUPFAM" id="SSF57196">
    <property type="entry name" value="EGF/Laminin"/>
    <property type="match status" value="1"/>
</dbReference>
<feature type="transmembrane region" description="Helical" evidence="7">
    <location>
        <begin position="261"/>
        <end position="282"/>
    </location>
</feature>
<accession>A0A914ASP4</accession>